<proteinExistence type="predicted"/>
<dbReference type="Proteomes" id="UP000596661">
    <property type="component" value="Chromosome 5"/>
</dbReference>
<accession>A0A803R1M6</accession>
<evidence type="ECO:0000313" key="2">
    <source>
        <dbReference type="Proteomes" id="UP000596661"/>
    </source>
</evidence>
<dbReference type="EMBL" id="UZAU01000409">
    <property type="status" value="NOT_ANNOTATED_CDS"/>
    <property type="molecule type" value="Genomic_DNA"/>
</dbReference>
<evidence type="ECO:0000313" key="1">
    <source>
        <dbReference type="EnsemblPlants" id="cds.novel_model_4009_5bd9a17a"/>
    </source>
</evidence>
<reference evidence="1" key="1">
    <citation type="submission" date="2018-11" db="EMBL/GenBank/DDBJ databases">
        <authorList>
            <person name="Grassa J C."/>
        </authorList>
    </citation>
    <scope>NUCLEOTIDE SEQUENCE [LARGE SCALE GENOMIC DNA]</scope>
</reference>
<dbReference type="EnsemblPlants" id="novel_model_4009_5bd9a17a">
    <property type="protein sequence ID" value="cds.novel_model_4009_5bd9a17a"/>
    <property type="gene ID" value="novel_gene_2167_5bd9a17a"/>
</dbReference>
<keyword evidence="2" id="KW-1185">Reference proteome</keyword>
<sequence>MKPRKICENGYMKFFGHFQGIMKPKTDMENVKQISNRSQNKSYDLHIIVSFEAFSIIVYNWYVEEQWIN</sequence>
<protein>
    <submittedName>
        <fullName evidence="1">Uncharacterized protein</fullName>
    </submittedName>
</protein>
<name>A0A803R1M6_CANSA</name>
<reference evidence="1" key="2">
    <citation type="submission" date="2021-03" db="UniProtKB">
        <authorList>
            <consortium name="EnsemblPlants"/>
        </authorList>
    </citation>
    <scope>IDENTIFICATION</scope>
</reference>
<dbReference type="Gramene" id="novel_model_4009_5bd9a17a">
    <property type="protein sequence ID" value="cds.novel_model_4009_5bd9a17a"/>
    <property type="gene ID" value="novel_gene_2167_5bd9a17a"/>
</dbReference>
<dbReference type="AlphaFoldDB" id="A0A803R1M6"/>
<organism evidence="1 2">
    <name type="scientific">Cannabis sativa</name>
    <name type="common">Hemp</name>
    <name type="synonym">Marijuana</name>
    <dbReference type="NCBI Taxonomy" id="3483"/>
    <lineage>
        <taxon>Eukaryota</taxon>
        <taxon>Viridiplantae</taxon>
        <taxon>Streptophyta</taxon>
        <taxon>Embryophyta</taxon>
        <taxon>Tracheophyta</taxon>
        <taxon>Spermatophyta</taxon>
        <taxon>Magnoliopsida</taxon>
        <taxon>eudicotyledons</taxon>
        <taxon>Gunneridae</taxon>
        <taxon>Pentapetalae</taxon>
        <taxon>rosids</taxon>
        <taxon>fabids</taxon>
        <taxon>Rosales</taxon>
        <taxon>Cannabaceae</taxon>
        <taxon>Cannabis</taxon>
    </lineage>
</organism>